<sequence>MPDEISPPTGWAATVLRVLAVCGYGMWMLLGLGLALGVYSNGRGESLVPLLVGAVFASLGPLLASVGVPGLRDWRGWRLDSSLRPSREALLAMLTYLPMLGVAALARGDNDFWATRLVSAVLAACSFACLVYAARGQRPRRRGGLTGQLPVDRVITACYGGGLWLLLCVVSQDPLVRTGTTRMWIIGLLLLALLLGLAEGMRWQSVAGPVRSAPRRWQRRFMAAVLTYAVPCLGLLLTHYWADARWLVLLAALCCVVGRSIELRLFEAVSGR</sequence>
<reference evidence="3" key="1">
    <citation type="submission" date="2016-10" db="EMBL/GenBank/DDBJ databases">
        <authorList>
            <person name="Varghese N."/>
            <person name="Submissions S."/>
        </authorList>
    </citation>
    <scope>NUCLEOTIDE SEQUENCE [LARGE SCALE GENOMIC DNA]</scope>
    <source>
        <strain evidence="3">MO64</strain>
    </source>
</reference>
<feature type="transmembrane region" description="Helical" evidence="1">
    <location>
        <begin position="47"/>
        <end position="68"/>
    </location>
</feature>
<organism evidence="2 3">
    <name type="scientific">Rhodanobacter glycinis</name>
    <dbReference type="NCBI Taxonomy" id="582702"/>
    <lineage>
        <taxon>Bacteria</taxon>
        <taxon>Pseudomonadati</taxon>
        <taxon>Pseudomonadota</taxon>
        <taxon>Gammaproteobacteria</taxon>
        <taxon>Lysobacterales</taxon>
        <taxon>Rhodanobacteraceae</taxon>
        <taxon>Rhodanobacter</taxon>
    </lineage>
</organism>
<keyword evidence="1" id="KW-1133">Transmembrane helix</keyword>
<feature type="transmembrane region" description="Helical" evidence="1">
    <location>
        <begin position="221"/>
        <end position="240"/>
    </location>
</feature>
<dbReference type="Proteomes" id="UP000198725">
    <property type="component" value="Unassembled WGS sequence"/>
</dbReference>
<accession>A0A1I4FCD8</accession>
<dbReference type="RefSeq" id="WP_008215363.1">
    <property type="nucleotide sequence ID" value="NZ_FOSR01000016.1"/>
</dbReference>
<gene>
    <name evidence="2" type="ORF">SAMN05192579_11644</name>
</gene>
<keyword evidence="3" id="KW-1185">Reference proteome</keyword>
<evidence type="ECO:0000256" key="1">
    <source>
        <dbReference type="SAM" id="Phobius"/>
    </source>
</evidence>
<feature type="transmembrane region" description="Helical" evidence="1">
    <location>
        <begin position="184"/>
        <end position="201"/>
    </location>
</feature>
<feature type="transmembrane region" description="Helical" evidence="1">
    <location>
        <begin position="154"/>
        <end position="172"/>
    </location>
</feature>
<proteinExistence type="predicted"/>
<evidence type="ECO:0000313" key="2">
    <source>
        <dbReference type="EMBL" id="SFL14537.1"/>
    </source>
</evidence>
<feature type="transmembrane region" description="Helical" evidence="1">
    <location>
        <begin position="89"/>
        <end position="106"/>
    </location>
</feature>
<evidence type="ECO:0000313" key="3">
    <source>
        <dbReference type="Proteomes" id="UP000198725"/>
    </source>
</evidence>
<feature type="transmembrane region" description="Helical" evidence="1">
    <location>
        <begin position="12"/>
        <end position="35"/>
    </location>
</feature>
<dbReference type="AlphaFoldDB" id="A0A1I4FCD8"/>
<protein>
    <submittedName>
        <fullName evidence="2">Uncharacterized protein</fullName>
    </submittedName>
</protein>
<feature type="transmembrane region" description="Helical" evidence="1">
    <location>
        <begin position="112"/>
        <end position="133"/>
    </location>
</feature>
<keyword evidence="1" id="KW-0472">Membrane</keyword>
<keyword evidence="1" id="KW-0812">Transmembrane</keyword>
<name>A0A1I4FCD8_9GAMM</name>
<dbReference type="EMBL" id="FOSR01000016">
    <property type="protein sequence ID" value="SFL14537.1"/>
    <property type="molecule type" value="Genomic_DNA"/>
</dbReference>